<dbReference type="PANTHER" id="PTHR35093">
    <property type="entry name" value="OUTER MEMBRANE PROTEIN NMB0088-RELATED"/>
    <property type="match status" value="1"/>
</dbReference>
<evidence type="ECO:0000256" key="1">
    <source>
        <dbReference type="ARBA" id="ARBA00004571"/>
    </source>
</evidence>
<dbReference type="InterPro" id="IPR005017">
    <property type="entry name" value="OMPP1/FadL/TodX"/>
</dbReference>
<dbReference type="GO" id="GO:0015483">
    <property type="term" value="F:long-chain fatty acid transporting porin activity"/>
    <property type="evidence" value="ECO:0007669"/>
    <property type="project" value="TreeGrafter"/>
</dbReference>
<evidence type="ECO:0000256" key="4">
    <source>
        <dbReference type="ARBA" id="ARBA00022692"/>
    </source>
</evidence>
<comment type="subcellular location">
    <subcellularLocation>
        <location evidence="1">Cell outer membrane</location>
        <topology evidence="1">Multi-pass membrane protein</topology>
    </subcellularLocation>
</comment>
<evidence type="ECO:0000256" key="3">
    <source>
        <dbReference type="ARBA" id="ARBA00022452"/>
    </source>
</evidence>
<evidence type="ECO:0000256" key="8">
    <source>
        <dbReference type="SAM" id="SignalP"/>
    </source>
</evidence>
<protein>
    <submittedName>
        <fullName evidence="9">Aromatic hydrocarbon degradation protein</fullName>
    </submittedName>
</protein>
<dbReference type="EMBL" id="CP016616">
    <property type="protein sequence ID" value="ANY77013.1"/>
    <property type="molecule type" value="Genomic_DNA"/>
</dbReference>
<keyword evidence="3" id="KW-1134">Transmembrane beta strand</keyword>
<evidence type="ECO:0000256" key="6">
    <source>
        <dbReference type="ARBA" id="ARBA00023136"/>
    </source>
</evidence>
<dbReference type="KEGG" id="moc:BB934_01265"/>
<dbReference type="OrthoDB" id="19849at2"/>
<accession>A0A1B2EAL5</accession>
<evidence type="ECO:0000256" key="5">
    <source>
        <dbReference type="ARBA" id="ARBA00022729"/>
    </source>
</evidence>
<sequence length="435" mass="46396">MSHLSRSLSLAAVSLAALIAAQGGAQAGGFALREQSATAQGYSFAGAASGSGYLSSMFWNPAVITMMPGVWSEGHASLIIPRVDINPLPSVPTFALGGSGDIGQDAILASSYYSYQLNDMFWVGLSATSPYGLVTDPRETWSGQLYSRSSRIFSVNLNPVLGIKINDWLSVAAGPSLQYFDIRLKRAAGITPGAPSVILDGDNTGFGFTAGVTLTPFVGTTIGIGYRSRIDHELEGTVTAPAGVLAPIAAQVPITADLTTPDQVTVGISHAFTPALTVHAGFEWTNWSVLKTPLVIGPGGRVVTDLPLNYDDGYFYSLGFDYKLNDQLTVRAGVAYEDSPIDTRVRSTRLPDSNRIWASIGATYQWNDKLSFDVAYSHIFASEGDIRIVPGQQDFEGLPFLADVDSAVDIVSAAVRYRWDDPKVAIPAAPIVRKY</sequence>
<dbReference type="PANTHER" id="PTHR35093:SF8">
    <property type="entry name" value="OUTER MEMBRANE PROTEIN NMB0088-RELATED"/>
    <property type="match status" value="1"/>
</dbReference>
<evidence type="ECO:0000256" key="7">
    <source>
        <dbReference type="ARBA" id="ARBA00023237"/>
    </source>
</evidence>
<evidence type="ECO:0000313" key="9">
    <source>
        <dbReference type="EMBL" id="ANY77013.1"/>
    </source>
</evidence>
<proteinExistence type="inferred from homology"/>
<comment type="similarity">
    <text evidence="2">Belongs to the OmpP1/FadL family.</text>
</comment>
<dbReference type="RefSeq" id="WP_099508014.1">
    <property type="nucleotide sequence ID" value="NZ_CP016616.1"/>
</dbReference>
<feature type="chain" id="PRO_5008535919" evidence="8">
    <location>
        <begin position="28"/>
        <end position="435"/>
    </location>
</feature>
<keyword evidence="7" id="KW-0998">Cell outer membrane</keyword>
<feature type="signal peptide" evidence="8">
    <location>
        <begin position="1"/>
        <end position="27"/>
    </location>
</feature>
<organism evidence="9">
    <name type="scientific">Microvirga ossetica</name>
    <dbReference type="NCBI Taxonomy" id="1882682"/>
    <lineage>
        <taxon>Bacteria</taxon>
        <taxon>Pseudomonadati</taxon>
        <taxon>Pseudomonadota</taxon>
        <taxon>Alphaproteobacteria</taxon>
        <taxon>Hyphomicrobiales</taxon>
        <taxon>Methylobacteriaceae</taxon>
        <taxon>Microvirga</taxon>
    </lineage>
</organism>
<dbReference type="GO" id="GO:0009279">
    <property type="term" value="C:cell outer membrane"/>
    <property type="evidence" value="ECO:0007669"/>
    <property type="project" value="UniProtKB-SubCell"/>
</dbReference>
<dbReference type="Pfam" id="PF03349">
    <property type="entry name" value="Toluene_X"/>
    <property type="match status" value="1"/>
</dbReference>
<keyword evidence="6" id="KW-0472">Membrane</keyword>
<evidence type="ECO:0000256" key="2">
    <source>
        <dbReference type="ARBA" id="ARBA00008163"/>
    </source>
</evidence>
<keyword evidence="4" id="KW-0812">Transmembrane</keyword>
<dbReference type="AlphaFoldDB" id="A0A1B2EAL5"/>
<dbReference type="SUPFAM" id="SSF56935">
    <property type="entry name" value="Porins"/>
    <property type="match status" value="1"/>
</dbReference>
<keyword evidence="5 8" id="KW-0732">Signal</keyword>
<name>A0A1B2EAL5_9HYPH</name>
<reference evidence="9" key="1">
    <citation type="submission" date="2016-07" db="EMBL/GenBank/DDBJ databases">
        <title>Microvirga ossetica sp. nov. a new species of rhizobia isolated from root nodules of the legume species Vicia alpestris Steven originated from North Ossetia region in the Caucasus.</title>
        <authorList>
            <person name="Safronova V.I."/>
            <person name="Kuznetsova I.G."/>
            <person name="Sazanova A.L."/>
            <person name="Belimov A."/>
            <person name="Andronov E."/>
            <person name="Osledkin Y.S."/>
            <person name="Onishchuk O.P."/>
            <person name="Kurchak O.N."/>
            <person name="Shaposhnikov A.I."/>
            <person name="Willems A."/>
            <person name="Tikhonovich I.A."/>
        </authorList>
    </citation>
    <scope>NUCLEOTIDE SEQUENCE [LARGE SCALE GENOMIC DNA]</scope>
    <source>
        <strain evidence="9">V5/3M</strain>
    </source>
</reference>
<gene>
    <name evidence="9" type="ORF">BB934_01265</name>
</gene>
<dbReference type="Gene3D" id="2.40.160.60">
    <property type="entry name" value="Outer membrane protein transport protein (OMPP1/FadL/TodX)"/>
    <property type="match status" value="1"/>
</dbReference>